<keyword evidence="6 9" id="KW-0648">Protein biosynthesis</keyword>
<feature type="compositionally biased region" description="Polar residues" evidence="10">
    <location>
        <begin position="297"/>
        <end position="326"/>
    </location>
</feature>
<feature type="domain" description="WW" evidence="11">
    <location>
        <begin position="261"/>
        <end position="294"/>
    </location>
</feature>
<feature type="compositionally biased region" description="Low complexity" evidence="10">
    <location>
        <begin position="329"/>
        <end position="342"/>
    </location>
</feature>
<feature type="region of interest" description="Disordered" evidence="10">
    <location>
        <begin position="294"/>
        <end position="342"/>
    </location>
</feature>
<dbReference type="Gene3D" id="3.40.50.620">
    <property type="entry name" value="HUPs"/>
    <property type="match status" value="1"/>
</dbReference>
<reference evidence="12" key="2">
    <citation type="submission" date="2024-06" db="UniProtKB">
        <authorList>
            <consortium name="EnsemblMetazoa"/>
        </authorList>
    </citation>
    <scope>IDENTIFICATION</scope>
</reference>
<dbReference type="SUPFAM" id="SSF52374">
    <property type="entry name" value="Nucleotidylyl transferase"/>
    <property type="match status" value="1"/>
</dbReference>
<evidence type="ECO:0000256" key="10">
    <source>
        <dbReference type="SAM" id="MobiDB-lite"/>
    </source>
</evidence>
<keyword evidence="7 9" id="KW-0030">Aminoacyl-tRNA synthetase</keyword>
<evidence type="ECO:0000256" key="8">
    <source>
        <dbReference type="ARBA" id="ARBA00030520"/>
    </source>
</evidence>
<dbReference type="AlphaFoldDB" id="A0AAN0JIQ0"/>
<name>A0AAN0JIQ0_AMPQE</name>
<dbReference type="Gene3D" id="2.20.70.10">
    <property type="match status" value="1"/>
</dbReference>
<accession>A0AAN0JIQ0</accession>
<dbReference type="EnsemblMetazoa" id="XM_020001336.1">
    <property type="protein sequence ID" value="XP_019856895.1"/>
    <property type="gene ID" value="LOC109585323"/>
</dbReference>
<dbReference type="InterPro" id="IPR036020">
    <property type="entry name" value="WW_dom_sf"/>
</dbReference>
<reference evidence="13" key="1">
    <citation type="journal article" date="2010" name="Nature">
        <title>The Amphimedon queenslandica genome and the evolution of animal complexity.</title>
        <authorList>
            <person name="Srivastava M."/>
            <person name="Simakov O."/>
            <person name="Chapman J."/>
            <person name="Fahey B."/>
            <person name="Gauthier M.E."/>
            <person name="Mitros T."/>
            <person name="Richards G.S."/>
            <person name="Conaco C."/>
            <person name="Dacre M."/>
            <person name="Hellsten U."/>
            <person name="Larroux C."/>
            <person name="Putnam N.H."/>
            <person name="Stanke M."/>
            <person name="Adamska M."/>
            <person name="Darling A."/>
            <person name="Degnan S.M."/>
            <person name="Oakley T.H."/>
            <person name="Plachetzki D.C."/>
            <person name="Zhai Y."/>
            <person name="Adamski M."/>
            <person name="Calcino A."/>
            <person name="Cummins S.F."/>
            <person name="Goodstein D.M."/>
            <person name="Harris C."/>
            <person name="Jackson D.J."/>
            <person name="Leys S.P."/>
            <person name="Shu S."/>
            <person name="Woodcroft B.J."/>
            <person name="Vervoort M."/>
            <person name="Kosik K.S."/>
            <person name="Manning G."/>
            <person name="Degnan B.M."/>
            <person name="Rokhsar D.S."/>
        </authorList>
    </citation>
    <scope>NUCLEOTIDE SEQUENCE [LARGE SCALE GENOMIC DNA]</scope>
</reference>
<dbReference type="PANTHER" id="PTHR45794">
    <property type="entry name" value="LEUCYL-TRNA SYNTHETASE"/>
    <property type="match status" value="1"/>
</dbReference>
<evidence type="ECO:0000256" key="3">
    <source>
        <dbReference type="ARBA" id="ARBA00022598"/>
    </source>
</evidence>
<dbReference type="KEGG" id="aqu:109585323"/>
<dbReference type="GO" id="GO:0004823">
    <property type="term" value="F:leucine-tRNA ligase activity"/>
    <property type="evidence" value="ECO:0007669"/>
    <property type="project" value="UniProtKB-EC"/>
</dbReference>
<evidence type="ECO:0000256" key="2">
    <source>
        <dbReference type="ARBA" id="ARBA00013164"/>
    </source>
</evidence>
<dbReference type="Pfam" id="PF00133">
    <property type="entry name" value="tRNA-synt_1"/>
    <property type="match status" value="1"/>
</dbReference>
<dbReference type="GeneID" id="109585323"/>
<dbReference type="EC" id="6.1.1.4" evidence="2"/>
<dbReference type="RefSeq" id="XP_019856895.1">
    <property type="nucleotide sequence ID" value="XM_020001336.1"/>
</dbReference>
<keyword evidence="5 9" id="KW-0067">ATP-binding</keyword>
<feature type="compositionally biased region" description="Gly residues" evidence="10">
    <location>
        <begin position="239"/>
        <end position="250"/>
    </location>
</feature>
<dbReference type="GO" id="GO:0005524">
    <property type="term" value="F:ATP binding"/>
    <property type="evidence" value="ECO:0007669"/>
    <property type="project" value="UniProtKB-KW"/>
</dbReference>
<evidence type="ECO:0000256" key="1">
    <source>
        <dbReference type="ARBA" id="ARBA00005594"/>
    </source>
</evidence>
<dbReference type="PROSITE" id="PS01159">
    <property type="entry name" value="WW_DOMAIN_1"/>
    <property type="match status" value="1"/>
</dbReference>
<dbReference type="PANTHER" id="PTHR45794:SF1">
    <property type="entry name" value="LEUCINE--TRNA LIGASE, CYTOPLASMIC"/>
    <property type="match status" value="1"/>
</dbReference>
<comment type="similarity">
    <text evidence="1 9">Belongs to the class-I aminoacyl-tRNA synthetase family.</text>
</comment>
<dbReference type="Proteomes" id="UP000007879">
    <property type="component" value="Unassembled WGS sequence"/>
</dbReference>
<keyword evidence="3 9" id="KW-0436">Ligase</keyword>
<keyword evidence="4 9" id="KW-0547">Nucleotide-binding</keyword>
<dbReference type="InterPro" id="IPR004493">
    <property type="entry name" value="Leu-tRNA-synth_Ia_arc/euk"/>
</dbReference>
<feature type="compositionally biased region" description="Acidic residues" evidence="10">
    <location>
        <begin position="426"/>
        <end position="438"/>
    </location>
</feature>
<dbReference type="PROSITE" id="PS50020">
    <property type="entry name" value="WW_DOMAIN_2"/>
    <property type="match status" value="1"/>
</dbReference>
<organism evidence="12 13">
    <name type="scientific">Amphimedon queenslandica</name>
    <name type="common">Sponge</name>
    <dbReference type="NCBI Taxonomy" id="400682"/>
    <lineage>
        <taxon>Eukaryota</taxon>
        <taxon>Metazoa</taxon>
        <taxon>Porifera</taxon>
        <taxon>Demospongiae</taxon>
        <taxon>Heteroscleromorpha</taxon>
        <taxon>Haplosclerida</taxon>
        <taxon>Niphatidae</taxon>
        <taxon>Amphimedon</taxon>
    </lineage>
</organism>
<evidence type="ECO:0000313" key="12">
    <source>
        <dbReference type="EnsemblMetazoa" id="XP_019856895.1"/>
    </source>
</evidence>
<feature type="compositionally biased region" description="Basic and acidic residues" evidence="10">
    <location>
        <begin position="397"/>
        <end position="408"/>
    </location>
</feature>
<evidence type="ECO:0000256" key="7">
    <source>
        <dbReference type="ARBA" id="ARBA00023146"/>
    </source>
</evidence>
<evidence type="ECO:0000256" key="4">
    <source>
        <dbReference type="ARBA" id="ARBA00022741"/>
    </source>
</evidence>
<evidence type="ECO:0000256" key="9">
    <source>
        <dbReference type="RuleBase" id="RU363035"/>
    </source>
</evidence>
<dbReference type="PROSITE" id="PS00178">
    <property type="entry name" value="AA_TRNA_LIGASE_I"/>
    <property type="match status" value="1"/>
</dbReference>
<evidence type="ECO:0000313" key="13">
    <source>
        <dbReference type="Proteomes" id="UP000007879"/>
    </source>
</evidence>
<protein>
    <recommendedName>
        <fullName evidence="2">leucine--tRNA ligase</fullName>
        <ecNumber evidence="2">6.1.1.4</ecNumber>
    </recommendedName>
    <alternativeName>
        <fullName evidence="8">Leucyl-tRNA synthetase</fullName>
    </alternativeName>
</protein>
<keyword evidence="13" id="KW-1185">Reference proteome</keyword>
<dbReference type="GO" id="GO:0006429">
    <property type="term" value="P:leucyl-tRNA aminoacylation"/>
    <property type="evidence" value="ECO:0007669"/>
    <property type="project" value="InterPro"/>
</dbReference>
<dbReference type="SUPFAM" id="SSF51045">
    <property type="entry name" value="WW domain"/>
    <property type="match status" value="1"/>
</dbReference>
<dbReference type="CDD" id="cd00201">
    <property type="entry name" value="WW"/>
    <property type="match status" value="1"/>
</dbReference>
<feature type="region of interest" description="Disordered" evidence="10">
    <location>
        <begin position="375"/>
        <end position="515"/>
    </location>
</feature>
<feature type="compositionally biased region" description="Polar residues" evidence="10">
    <location>
        <begin position="505"/>
        <end position="515"/>
    </location>
</feature>
<evidence type="ECO:0000256" key="5">
    <source>
        <dbReference type="ARBA" id="ARBA00022840"/>
    </source>
</evidence>
<dbReference type="InterPro" id="IPR001412">
    <property type="entry name" value="aa-tRNA-synth_I_CS"/>
</dbReference>
<feature type="region of interest" description="Disordered" evidence="10">
    <location>
        <begin position="228"/>
        <end position="270"/>
    </location>
</feature>
<feature type="compositionally biased region" description="Acidic residues" evidence="10">
    <location>
        <begin position="381"/>
        <end position="396"/>
    </location>
</feature>
<proteinExistence type="inferred from homology"/>
<sequence>MTFYKKDTLREIERVCQAKWKRECTFEIDAPTPEDRGSEFDHSNRYFVTFPYPYMNGQLHLGHTFTISKAEFSVGYYRLKGKRCLFPFAFHCTGMPIKACADKLKMERQDFGFPPKFPEVVEKEELEEVETSVQVDPTKLAKKVKSKVAAKGGGGPNYQWNIMRNYGMSDDMIAKFADASHWLEYFPPLAKEDLEALGLRAAEAAYKRDQKGLPAKDSSYLKKAIAEEEKKMKSKPKRGGGGGGGGGGGEAKSSTDVAAPPPPPSPWQQLLSPEGRIYYYHILTGISQWECPPELKTTPSHTSVKSTVQSSAPKGSSVFGTFTRNAKGSIVPVSSSNTSNITSVEDDSIQAQWLRQQQEKDEFLQQPFTELAARVKYYTENSDDDDEEKEGGEESGEGEKPPPAKRFDPYGSWQTVAVRAQKIVEEEKEEDEDQEEREEAQPSQSKSSRLQVSSDEEEGYTFKEKTHPQSSSNSGLDPQVKREDGGMMTGSFKGFSFKKKSSSSNRNIKQRTSQW</sequence>
<evidence type="ECO:0000259" key="11">
    <source>
        <dbReference type="PROSITE" id="PS50020"/>
    </source>
</evidence>
<dbReference type="InterPro" id="IPR001202">
    <property type="entry name" value="WW_dom"/>
</dbReference>
<dbReference type="Pfam" id="PF00397">
    <property type="entry name" value="WW"/>
    <property type="match status" value="1"/>
</dbReference>
<dbReference type="InterPro" id="IPR014729">
    <property type="entry name" value="Rossmann-like_a/b/a_fold"/>
</dbReference>
<dbReference type="InterPro" id="IPR002300">
    <property type="entry name" value="aa-tRNA-synth_Ia"/>
</dbReference>
<dbReference type="SMART" id="SM00456">
    <property type="entry name" value="WW"/>
    <property type="match status" value="1"/>
</dbReference>
<evidence type="ECO:0000256" key="6">
    <source>
        <dbReference type="ARBA" id="ARBA00022917"/>
    </source>
</evidence>
<feature type="compositionally biased region" description="Low complexity" evidence="10">
    <location>
        <begin position="443"/>
        <end position="453"/>
    </location>
</feature>